<proteinExistence type="predicted"/>
<dbReference type="NCBIfam" id="NF047832">
    <property type="entry name" value="caspase_w_EACC1"/>
    <property type="match status" value="1"/>
</dbReference>
<dbReference type="Gene3D" id="3.40.50.1460">
    <property type="match status" value="1"/>
</dbReference>
<evidence type="ECO:0008006" key="3">
    <source>
        <dbReference type="Google" id="ProtNLM"/>
    </source>
</evidence>
<dbReference type="InterPro" id="IPR029030">
    <property type="entry name" value="Caspase-like_dom_sf"/>
</dbReference>
<dbReference type="RefSeq" id="WP_425559192.1">
    <property type="nucleotide sequence ID" value="NZ_BAAAQN010000017.1"/>
</dbReference>
<gene>
    <name evidence="1" type="ORF">GCM10009839_33740</name>
</gene>
<dbReference type="Proteomes" id="UP001500751">
    <property type="component" value="Unassembled WGS sequence"/>
</dbReference>
<accession>A0ABN2U741</accession>
<dbReference type="EMBL" id="BAAAQN010000017">
    <property type="protein sequence ID" value="GAA2031118.1"/>
    <property type="molecule type" value="Genomic_DNA"/>
</dbReference>
<comment type="caution">
    <text evidence="1">The sequence shown here is derived from an EMBL/GenBank/DDBJ whole genome shotgun (WGS) entry which is preliminary data.</text>
</comment>
<protein>
    <recommendedName>
        <fullName evidence="3">Caspase domain-containing protein</fullName>
    </recommendedName>
</protein>
<keyword evidence="2" id="KW-1185">Reference proteome</keyword>
<organism evidence="1 2">
    <name type="scientific">Catenulispora yoronensis</name>
    <dbReference type="NCBI Taxonomy" id="450799"/>
    <lineage>
        <taxon>Bacteria</taxon>
        <taxon>Bacillati</taxon>
        <taxon>Actinomycetota</taxon>
        <taxon>Actinomycetes</taxon>
        <taxon>Catenulisporales</taxon>
        <taxon>Catenulisporaceae</taxon>
        <taxon>Catenulispora</taxon>
    </lineage>
</organism>
<dbReference type="SUPFAM" id="SSF52129">
    <property type="entry name" value="Caspase-like"/>
    <property type="match status" value="1"/>
</dbReference>
<name>A0ABN2U741_9ACTN</name>
<sequence>MPPVSRRGPGLPDRSGSRAVLIGASQYADEALPDVPAAANSLRAMECLLLEIGGWRTEQVTVLGNGISVVEAVKCLHARAKEAKDAFLLYYVGHGVISGTKRHELCLTLSGTDYEHPEISAIAYSHIREVFADCAARVKISILDCCFSGRAIEALSSGSLNDLAVAQGVYTLSASDGYQTAHVPQVAAQPDVCTSFTAQLADLLRTGIEGGADVLTLGAIYPVLRARLLDRGLPQPNSRATDTAEQFPFAHNARAVAAPPPVASQAALPDEWKGRTQIPGWLRKFAEPALPRSTRRVAFDTLNNLPAHRPTRTSPPLLDAQVDLAQFTDMLGLSRRAASALAARADIKRAFASGYKQDLESVLRDLARDGVELPFRLPLLWRSLPAAKPARLEVSRVHDGFFMHVWRAEAGRICVLYPCDELTPRAPDHSRLVSDLDPVLIASESKKHGLYGPRLLCVDAEDAGRSYLADWRELARILGQDVPWWPQAMRRPQHMARWVPGAEAAVYETATEEDVAALLDLADSEPPESPARLAALALAANWRYHAVIGADSQFRTVGRARRPTGMTMAARPIKRGYDAYRDVPEEVLRVGWARILDRDDHLAWVCARQASVMYGGDVFPYGGAFSVSRPEAPAAAEWIRRLVATTPTAAAAYFGESQITEVFTDPVTGLPVVAKPNNYLEATSPIAYHGFAARRLPTTSPLAELVLDEVIWIRTQDGVLYPAPRRPDTQLGFGYDGTGSLALAILIDKLLDDIGAEAPDVMQDSASIGLQHGLYGHWPAGAVLGRTQLLLARQSTGRMDRAL</sequence>
<evidence type="ECO:0000313" key="1">
    <source>
        <dbReference type="EMBL" id="GAA2031118.1"/>
    </source>
</evidence>
<reference evidence="1 2" key="1">
    <citation type="journal article" date="2019" name="Int. J. Syst. Evol. Microbiol.">
        <title>The Global Catalogue of Microorganisms (GCM) 10K type strain sequencing project: providing services to taxonomists for standard genome sequencing and annotation.</title>
        <authorList>
            <consortium name="The Broad Institute Genomics Platform"/>
            <consortium name="The Broad Institute Genome Sequencing Center for Infectious Disease"/>
            <person name="Wu L."/>
            <person name="Ma J."/>
        </authorList>
    </citation>
    <scope>NUCLEOTIDE SEQUENCE [LARGE SCALE GENOMIC DNA]</scope>
    <source>
        <strain evidence="1 2">JCM 16014</strain>
    </source>
</reference>
<evidence type="ECO:0000313" key="2">
    <source>
        <dbReference type="Proteomes" id="UP001500751"/>
    </source>
</evidence>